<sequence length="789" mass="84524">MTGTTAGKGTGKPIERVEDERLLRGLGTYVDDLAMPGTLHAYFVRSVHANARITSIDVEQARRLRGVHAVWTGHDLGELNGPLPLLGPHPDLIAPRTQLPLAVDRVRYVGEAIVMVIADSRYRAEDAAELVEIHYEPLPAVVEFTDADRGMVHDDIADNVAAVVNQSRGDVDTALASAPHKLTLDLEIERSGGMPMEGRGVHAEWDRRTRRLHVSDSTQSHVAIRQGLSRILDLPLDQLEVVAPDVGGGFGTKIMLFYPEEVLVPLAAMRLEATVAWTEDRYEHFISANQERGQVHRATVGYDDDGKLLAVRTAFVHDTGAYIPYGIAVPAVTGTHLPGQYHVPNYEFTGQIVYTNKPPVSPYRGAGRPQGVFVMERLISAMAKSLGLEPSEVRCRNFIADDAFPYDTGLDLHDGSRAIYDSGRYAEGFQLAMRHADLTAFRARQKQHRSEGRFTGIGSATYVEGTGVGPYEGCTAALNPNGRIVVDVSVPSQGQGHATTFAQLAADVLHCDPANVVVRATSGGAGAVGHGTFGSRAAVMAGNAVAAAATNLRRQILATAAEFFECSAEDLSIDDGFVQVTGTGARLSLADLATGVNPIRYPAVPETSTPWTGASAPPIALAATEYFCNRQWVFGFGAHVAEVEVDIATGKTTLLNYVVVHDCGRVLNPLVVEGQVLGGLVQGIGGALLELFAFDATGQPTTTSFLNFRLPTIDDLPPLVLDEMQTPSPWNPLGIKGTGEAGIIPVAAAIAEAIEDALEPLGVSVARMPMTPERMRHLIATTTTQQKES</sequence>
<evidence type="ECO:0000256" key="2">
    <source>
        <dbReference type="ARBA" id="ARBA00023002"/>
    </source>
</evidence>
<reference evidence="4" key="1">
    <citation type="submission" date="2017-12" db="EMBL/GenBank/DDBJ databases">
        <title>Sequencing the genomes of 1000 Actinobacteria strains.</title>
        <authorList>
            <person name="Klenk H.-P."/>
        </authorList>
    </citation>
    <scope>NUCLEOTIDE SEQUENCE [LARGE SCALE GENOMIC DNA]</scope>
    <source>
        <strain evidence="4">DSM 44228</strain>
    </source>
</reference>
<evidence type="ECO:0000259" key="3">
    <source>
        <dbReference type="SMART" id="SM01008"/>
    </source>
</evidence>
<organism evidence="4 5">
    <name type="scientific">Saccharopolyspora spinosa</name>
    <dbReference type="NCBI Taxonomy" id="60894"/>
    <lineage>
        <taxon>Bacteria</taxon>
        <taxon>Bacillati</taxon>
        <taxon>Actinomycetota</taxon>
        <taxon>Actinomycetes</taxon>
        <taxon>Pseudonocardiales</taxon>
        <taxon>Pseudonocardiaceae</taxon>
        <taxon>Saccharopolyspora</taxon>
    </lineage>
</organism>
<accession>A0A2N3Y6M6</accession>
<comment type="caution">
    <text evidence="4">The sequence shown here is derived from an EMBL/GenBank/DDBJ whole genome shotgun (WGS) entry which is preliminary data.</text>
</comment>
<dbReference type="Pfam" id="PF20256">
    <property type="entry name" value="MoCoBD_2"/>
    <property type="match status" value="1"/>
</dbReference>
<dbReference type="InterPro" id="IPR046867">
    <property type="entry name" value="AldOxase/xan_DH_MoCoBD2"/>
</dbReference>
<dbReference type="Pfam" id="PF01315">
    <property type="entry name" value="Ald_Xan_dh_C"/>
    <property type="match status" value="1"/>
</dbReference>
<keyword evidence="5" id="KW-1185">Reference proteome</keyword>
<dbReference type="GO" id="GO:0005506">
    <property type="term" value="F:iron ion binding"/>
    <property type="evidence" value="ECO:0007669"/>
    <property type="project" value="InterPro"/>
</dbReference>
<dbReference type="EMBL" id="PJNB01000001">
    <property type="protein sequence ID" value="PKW18521.1"/>
    <property type="molecule type" value="Genomic_DNA"/>
</dbReference>
<dbReference type="AlphaFoldDB" id="A0A2N3Y6M6"/>
<dbReference type="PANTHER" id="PTHR11908">
    <property type="entry name" value="XANTHINE DEHYDROGENASE"/>
    <property type="match status" value="1"/>
</dbReference>
<dbReference type="OrthoDB" id="135295at2"/>
<dbReference type="STRING" id="994479.GCA_000194155_04726"/>
<dbReference type="RefSeq" id="WP_029535664.1">
    <property type="nucleotide sequence ID" value="NZ_CP061007.1"/>
</dbReference>
<gene>
    <name evidence="4" type="ORF">A8926_6615</name>
</gene>
<dbReference type="PANTHER" id="PTHR11908:SF132">
    <property type="entry name" value="ALDEHYDE OXIDASE 1-RELATED"/>
    <property type="match status" value="1"/>
</dbReference>
<proteinExistence type="predicted"/>
<dbReference type="SUPFAM" id="SSF54665">
    <property type="entry name" value="CO dehydrogenase molybdoprotein N-domain-like"/>
    <property type="match status" value="1"/>
</dbReference>
<protein>
    <submittedName>
        <fullName evidence="4">CO/xanthine dehydrogenase Mo-binding subunit</fullName>
    </submittedName>
</protein>
<dbReference type="SMART" id="SM01008">
    <property type="entry name" value="Ald_Xan_dh_C"/>
    <property type="match status" value="1"/>
</dbReference>
<name>A0A2N3Y6M6_SACSN</name>
<dbReference type="InterPro" id="IPR000674">
    <property type="entry name" value="Ald_Oxase/Xan_DH_a/b"/>
</dbReference>
<evidence type="ECO:0000256" key="1">
    <source>
        <dbReference type="ARBA" id="ARBA00022505"/>
    </source>
</evidence>
<keyword evidence="1" id="KW-0500">Molybdenum</keyword>
<dbReference type="InterPro" id="IPR037165">
    <property type="entry name" value="AldOxase/xan_DH_Mopterin-bd_sf"/>
</dbReference>
<dbReference type="InterPro" id="IPR036856">
    <property type="entry name" value="Ald_Oxase/Xan_DH_a/b_sf"/>
</dbReference>
<dbReference type="Gene3D" id="3.30.365.10">
    <property type="entry name" value="Aldehyde oxidase/xanthine dehydrogenase, molybdopterin binding domain"/>
    <property type="match status" value="4"/>
</dbReference>
<dbReference type="InterPro" id="IPR008274">
    <property type="entry name" value="AldOxase/xan_DH_MoCoBD1"/>
</dbReference>
<evidence type="ECO:0000313" key="4">
    <source>
        <dbReference type="EMBL" id="PKW18521.1"/>
    </source>
</evidence>
<dbReference type="Gene3D" id="3.90.1170.50">
    <property type="entry name" value="Aldehyde oxidase/xanthine dehydrogenase, a/b hammerhead"/>
    <property type="match status" value="1"/>
</dbReference>
<dbReference type="Pfam" id="PF02738">
    <property type="entry name" value="MoCoBD_1"/>
    <property type="match status" value="1"/>
</dbReference>
<keyword evidence="2" id="KW-0560">Oxidoreductase</keyword>
<dbReference type="InterPro" id="IPR016208">
    <property type="entry name" value="Ald_Oxase/xanthine_DH-like"/>
</dbReference>
<feature type="domain" description="Aldehyde oxidase/xanthine dehydrogenase a/b hammerhead" evidence="3">
    <location>
        <begin position="24"/>
        <end position="139"/>
    </location>
</feature>
<dbReference type="GO" id="GO:0016491">
    <property type="term" value="F:oxidoreductase activity"/>
    <property type="evidence" value="ECO:0007669"/>
    <property type="project" value="UniProtKB-KW"/>
</dbReference>
<evidence type="ECO:0000313" key="5">
    <source>
        <dbReference type="Proteomes" id="UP000233786"/>
    </source>
</evidence>
<dbReference type="Proteomes" id="UP000233786">
    <property type="component" value="Unassembled WGS sequence"/>
</dbReference>
<dbReference type="SUPFAM" id="SSF56003">
    <property type="entry name" value="Molybdenum cofactor-binding domain"/>
    <property type="match status" value="1"/>
</dbReference>